<dbReference type="Proteomes" id="UP001220961">
    <property type="component" value="Chromosome 1"/>
</dbReference>
<feature type="compositionally biased region" description="Basic and acidic residues" evidence="1">
    <location>
        <begin position="104"/>
        <end position="115"/>
    </location>
</feature>
<accession>A0AAF0IV64</accession>
<name>A0AAF0IV64_9BASI</name>
<dbReference type="GO" id="GO:1903259">
    <property type="term" value="P:exon-exon junction complex disassembly"/>
    <property type="evidence" value="ECO:0007669"/>
    <property type="project" value="InterPro"/>
</dbReference>
<proteinExistence type="predicted"/>
<gene>
    <name evidence="3" type="ORF">MCAP1_000432</name>
</gene>
<reference evidence="3" key="1">
    <citation type="submission" date="2023-03" db="EMBL/GenBank/DDBJ databases">
        <title>Mating type loci evolution in Malassezia.</title>
        <authorList>
            <person name="Coelho M.A."/>
        </authorList>
    </citation>
    <scope>NUCLEOTIDE SEQUENCE</scope>
    <source>
        <strain evidence="3">CBS 10434</strain>
    </source>
</reference>
<evidence type="ECO:0000256" key="1">
    <source>
        <dbReference type="SAM" id="MobiDB-lite"/>
    </source>
</evidence>
<dbReference type="SMART" id="SM01273">
    <property type="entry name" value="Mago-bind"/>
    <property type="match status" value="1"/>
</dbReference>
<dbReference type="InterPro" id="IPR036348">
    <property type="entry name" value="WIBG_N_sf"/>
</dbReference>
<dbReference type="SUPFAM" id="SSF101931">
    <property type="entry name" value="Pym (Within the bgcn gene intron protein, WIBG), N-terminal domain"/>
    <property type="match status" value="1"/>
</dbReference>
<evidence type="ECO:0000313" key="3">
    <source>
        <dbReference type="EMBL" id="WFD18233.1"/>
    </source>
</evidence>
<dbReference type="GO" id="GO:0003723">
    <property type="term" value="F:RNA binding"/>
    <property type="evidence" value="ECO:0007669"/>
    <property type="project" value="TreeGrafter"/>
</dbReference>
<evidence type="ECO:0000259" key="2">
    <source>
        <dbReference type="SMART" id="SM01273"/>
    </source>
</evidence>
<feature type="compositionally biased region" description="Basic and acidic residues" evidence="1">
    <location>
        <begin position="132"/>
        <end position="142"/>
    </location>
</feature>
<sequence>MRHLMPVEALAMPPAPSPATPSGIVAKDGADDRVIPASVRADGSVRKERKVRPGFTPQEDVARFRPSRVLHAEGRAPAPRRAGVSWTEAAQAPAKASPGRPRRNQPERPVKEPKEPLQGAAKEPAKTPGKGPGKEPAKDTTPEWRSTARPRTTKPGPRSQAERDSEAVPDAAPDAVDTLDASLSALSIKDRGV</sequence>
<organism evidence="3 4">
    <name type="scientific">Malassezia caprae</name>
    <dbReference type="NCBI Taxonomy" id="1381934"/>
    <lineage>
        <taxon>Eukaryota</taxon>
        <taxon>Fungi</taxon>
        <taxon>Dikarya</taxon>
        <taxon>Basidiomycota</taxon>
        <taxon>Ustilaginomycotina</taxon>
        <taxon>Malasseziomycetes</taxon>
        <taxon>Malasseziales</taxon>
        <taxon>Malasseziaceae</taxon>
        <taxon>Malassezia</taxon>
    </lineage>
</organism>
<dbReference type="InterPro" id="IPR015362">
    <property type="entry name" value="WIBG_mago-bd"/>
</dbReference>
<feature type="domain" description="WIBG Mago-binding" evidence="2">
    <location>
        <begin position="31"/>
        <end position="57"/>
    </location>
</feature>
<dbReference type="InterPro" id="IPR039333">
    <property type="entry name" value="PYM1"/>
</dbReference>
<feature type="region of interest" description="Disordered" evidence="1">
    <location>
        <begin position="1"/>
        <end position="176"/>
    </location>
</feature>
<dbReference type="PANTHER" id="PTHR22959:SF0">
    <property type="entry name" value="PARTNER OF Y14 AND MAGO"/>
    <property type="match status" value="1"/>
</dbReference>
<dbReference type="GO" id="GO:0005737">
    <property type="term" value="C:cytoplasm"/>
    <property type="evidence" value="ECO:0007669"/>
    <property type="project" value="TreeGrafter"/>
</dbReference>
<evidence type="ECO:0000313" key="4">
    <source>
        <dbReference type="Proteomes" id="UP001220961"/>
    </source>
</evidence>
<dbReference type="AlphaFoldDB" id="A0AAF0IV64"/>
<protein>
    <recommendedName>
        <fullName evidence="2">WIBG Mago-binding domain-containing protein</fullName>
    </recommendedName>
</protein>
<dbReference type="PANTHER" id="PTHR22959">
    <property type="entry name" value="PYM PROTEIN"/>
    <property type="match status" value="1"/>
</dbReference>
<dbReference type="EMBL" id="CP119908">
    <property type="protein sequence ID" value="WFD18233.1"/>
    <property type="molecule type" value="Genomic_DNA"/>
</dbReference>
<dbReference type="GO" id="GO:0035145">
    <property type="term" value="C:exon-exon junction complex"/>
    <property type="evidence" value="ECO:0007669"/>
    <property type="project" value="TreeGrafter"/>
</dbReference>
<dbReference type="Pfam" id="PF09282">
    <property type="entry name" value="Mago-bind"/>
    <property type="match status" value="1"/>
</dbReference>
<keyword evidence="4" id="KW-1185">Reference proteome</keyword>